<proteinExistence type="inferred from homology"/>
<evidence type="ECO:0000256" key="2">
    <source>
        <dbReference type="ARBA" id="ARBA00022729"/>
    </source>
</evidence>
<name>A0A9W8JXA1_9AGAR</name>
<evidence type="ECO:0000256" key="3">
    <source>
        <dbReference type="ARBA" id="ARBA00022737"/>
    </source>
</evidence>
<keyword evidence="2" id="KW-0732">Signal</keyword>
<keyword evidence="5 7" id="KW-0326">Glycosidase</keyword>
<keyword evidence="9" id="KW-1185">Reference proteome</keyword>
<dbReference type="InterPro" id="IPR011050">
    <property type="entry name" value="Pectin_lyase_fold/virulence"/>
</dbReference>
<dbReference type="EMBL" id="JANKHO010002389">
    <property type="protein sequence ID" value="KAJ3492759.1"/>
    <property type="molecule type" value="Genomic_DNA"/>
</dbReference>
<keyword evidence="4 7" id="KW-0378">Hydrolase</keyword>
<evidence type="ECO:0000256" key="7">
    <source>
        <dbReference type="RuleBase" id="RU361169"/>
    </source>
</evidence>
<comment type="caution">
    <text evidence="8">The sequence shown here is derived from an EMBL/GenBank/DDBJ whole genome shotgun (WGS) entry which is preliminary data.</text>
</comment>
<gene>
    <name evidence="8" type="ORF">NLJ89_g11168</name>
</gene>
<comment type="similarity">
    <text evidence="1 7">Belongs to the glycosyl hydrolase 28 family.</text>
</comment>
<dbReference type="GO" id="GO:0005576">
    <property type="term" value="C:extracellular region"/>
    <property type="evidence" value="ECO:0007669"/>
    <property type="project" value="TreeGrafter"/>
</dbReference>
<evidence type="ECO:0000256" key="5">
    <source>
        <dbReference type="ARBA" id="ARBA00023295"/>
    </source>
</evidence>
<dbReference type="Pfam" id="PF00295">
    <property type="entry name" value="Glyco_hydro_28"/>
    <property type="match status" value="1"/>
</dbReference>
<dbReference type="Gene3D" id="2.160.20.10">
    <property type="entry name" value="Single-stranded right-handed beta-helix, Pectin lyase-like"/>
    <property type="match status" value="1"/>
</dbReference>
<dbReference type="GO" id="GO:0071555">
    <property type="term" value="P:cell wall organization"/>
    <property type="evidence" value="ECO:0007669"/>
    <property type="project" value="UniProtKB-KW"/>
</dbReference>
<organism evidence="8 9">
    <name type="scientific">Agrocybe chaxingu</name>
    <dbReference type="NCBI Taxonomy" id="84603"/>
    <lineage>
        <taxon>Eukaryota</taxon>
        <taxon>Fungi</taxon>
        <taxon>Dikarya</taxon>
        <taxon>Basidiomycota</taxon>
        <taxon>Agaricomycotina</taxon>
        <taxon>Agaricomycetes</taxon>
        <taxon>Agaricomycetidae</taxon>
        <taxon>Agaricales</taxon>
        <taxon>Agaricineae</taxon>
        <taxon>Strophariaceae</taxon>
        <taxon>Agrocybe</taxon>
    </lineage>
</organism>
<dbReference type="InterPro" id="IPR012334">
    <property type="entry name" value="Pectin_lyas_fold"/>
</dbReference>
<dbReference type="GO" id="GO:0045490">
    <property type="term" value="P:pectin catabolic process"/>
    <property type="evidence" value="ECO:0007669"/>
    <property type="project" value="TreeGrafter"/>
</dbReference>
<evidence type="ECO:0000313" key="8">
    <source>
        <dbReference type="EMBL" id="KAJ3492759.1"/>
    </source>
</evidence>
<dbReference type="GO" id="GO:0004650">
    <property type="term" value="F:polygalacturonase activity"/>
    <property type="evidence" value="ECO:0007669"/>
    <property type="project" value="InterPro"/>
</dbReference>
<keyword evidence="3" id="KW-0677">Repeat</keyword>
<keyword evidence="6" id="KW-0961">Cell wall biogenesis/degradation</keyword>
<evidence type="ECO:0000256" key="6">
    <source>
        <dbReference type="ARBA" id="ARBA00023316"/>
    </source>
</evidence>
<evidence type="ECO:0000256" key="1">
    <source>
        <dbReference type="ARBA" id="ARBA00008834"/>
    </source>
</evidence>
<evidence type="ECO:0000313" key="9">
    <source>
        <dbReference type="Proteomes" id="UP001148786"/>
    </source>
</evidence>
<dbReference type="OrthoDB" id="1546079at2759"/>
<accession>A0A9W8JXA1</accession>
<dbReference type="InterPro" id="IPR000743">
    <property type="entry name" value="Glyco_hydro_28"/>
</dbReference>
<dbReference type="PANTHER" id="PTHR31884:SF1">
    <property type="entry name" value="POLYGALACTURONASE"/>
    <property type="match status" value="1"/>
</dbReference>
<reference evidence="8" key="1">
    <citation type="submission" date="2022-07" db="EMBL/GenBank/DDBJ databases">
        <title>Genome Sequence of Agrocybe chaxingu.</title>
        <authorList>
            <person name="Buettner E."/>
        </authorList>
    </citation>
    <scope>NUCLEOTIDE SEQUENCE</scope>
    <source>
        <strain evidence="8">MP-N11</strain>
    </source>
</reference>
<dbReference type="Proteomes" id="UP001148786">
    <property type="component" value="Unassembled WGS sequence"/>
</dbReference>
<dbReference type="PANTHER" id="PTHR31884">
    <property type="entry name" value="POLYGALACTURONASE"/>
    <property type="match status" value="1"/>
</dbReference>
<dbReference type="SUPFAM" id="SSF51126">
    <property type="entry name" value="Pectin lyase-like"/>
    <property type="match status" value="1"/>
</dbReference>
<sequence length="123" mass="13330">MNSIVSGKSIVFNGNGYLFDGGGWPRTEWRDTKAISDDEDQDVWHNVTVFNSPARVYSVSNPAPLLMTNLTVDNAQGDVPNNQSNGLPAGHNTDGFDCSTTNLVIENSYVHNQASTTRLALVS</sequence>
<dbReference type="AlphaFoldDB" id="A0A9W8JXA1"/>
<dbReference type="InterPro" id="IPR050434">
    <property type="entry name" value="Glycosyl_hydrlase_28"/>
</dbReference>
<evidence type="ECO:0000256" key="4">
    <source>
        <dbReference type="ARBA" id="ARBA00022801"/>
    </source>
</evidence>
<protein>
    <submittedName>
        <fullName evidence="8">Uncharacterized protein</fullName>
    </submittedName>
</protein>